<dbReference type="STRING" id="67356.AQJ84_05455"/>
<dbReference type="OrthoDB" id="4142102at2"/>
<dbReference type="eggNOG" id="COG1670">
    <property type="taxonomic scope" value="Bacteria"/>
</dbReference>
<dbReference type="InterPro" id="IPR051531">
    <property type="entry name" value="N-acetyltransferase"/>
</dbReference>
<protein>
    <submittedName>
        <fullName evidence="2">GCN5 family acetyltransferase</fullName>
    </submittedName>
</protein>
<organism evidence="2 3">
    <name type="scientific">Streptomyces resistomycificus</name>
    <dbReference type="NCBI Taxonomy" id="67356"/>
    <lineage>
        <taxon>Bacteria</taxon>
        <taxon>Bacillati</taxon>
        <taxon>Actinomycetota</taxon>
        <taxon>Actinomycetes</taxon>
        <taxon>Kitasatosporales</taxon>
        <taxon>Streptomycetaceae</taxon>
        <taxon>Streptomyces</taxon>
        <taxon>Streptomyces aurantiacus group</taxon>
    </lineage>
</organism>
<dbReference type="PROSITE" id="PS51186">
    <property type="entry name" value="GNAT"/>
    <property type="match status" value="1"/>
</dbReference>
<gene>
    <name evidence="2" type="ORF">ADK37_28950</name>
</gene>
<keyword evidence="2" id="KW-0808">Transferase</keyword>
<reference evidence="3" key="1">
    <citation type="submission" date="2015-07" db="EMBL/GenBank/DDBJ databases">
        <authorList>
            <person name="Ju K.-S."/>
            <person name="Doroghazi J.R."/>
            <person name="Metcalf W.W."/>
        </authorList>
    </citation>
    <scope>NUCLEOTIDE SEQUENCE [LARGE SCALE GENOMIC DNA]</scope>
    <source>
        <strain evidence="3">NRRL 2290</strain>
    </source>
</reference>
<evidence type="ECO:0000313" key="2">
    <source>
        <dbReference type="EMBL" id="KOG32021.1"/>
    </source>
</evidence>
<dbReference type="AlphaFoldDB" id="A0A0L8L1Q6"/>
<dbReference type="Proteomes" id="UP000037251">
    <property type="component" value="Unassembled WGS sequence"/>
</dbReference>
<evidence type="ECO:0000313" key="3">
    <source>
        <dbReference type="Proteomes" id="UP000037251"/>
    </source>
</evidence>
<dbReference type="PANTHER" id="PTHR43792">
    <property type="entry name" value="GNAT FAMILY, PUTATIVE (AFU_ORTHOLOGUE AFUA_3G00765)-RELATED-RELATED"/>
    <property type="match status" value="1"/>
</dbReference>
<dbReference type="EMBL" id="LGUS01000188">
    <property type="protein sequence ID" value="KOG32021.1"/>
    <property type="molecule type" value="Genomic_DNA"/>
</dbReference>
<keyword evidence="3" id="KW-1185">Reference proteome</keyword>
<dbReference type="InterPro" id="IPR016181">
    <property type="entry name" value="Acyl_CoA_acyltransferase"/>
</dbReference>
<feature type="domain" description="N-acetyltransferase" evidence="1">
    <location>
        <begin position="15"/>
        <end position="166"/>
    </location>
</feature>
<dbReference type="PATRIC" id="fig|67356.5.peg.6180"/>
<dbReference type="SUPFAM" id="SSF55729">
    <property type="entry name" value="Acyl-CoA N-acyltransferases (Nat)"/>
    <property type="match status" value="1"/>
</dbReference>
<name>A0A0L8L1Q6_9ACTN</name>
<dbReference type="RefSeq" id="WP_030044055.1">
    <property type="nucleotide sequence ID" value="NZ_KL575639.1"/>
</dbReference>
<evidence type="ECO:0000259" key="1">
    <source>
        <dbReference type="PROSITE" id="PS51186"/>
    </source>
</evidence>
<dbReference type="Gene3D" id="3.40.630.30">
    <property type="match status" value="1"/>
</dbReference>
<dbReference type="Pfam" id="PF13302">
    <property type="entry name" value="Acetyltransf_3"/>
    <property type="match status" value="1"/>
</dbReference>
<comment type="caution">
    <text evidence="2">The sequence shown here is derived from an EMBL/GenBank/DDBJ whole genome shotgun (WGS) entry which is preliminary data.</text>
</comment>
<proteinExistence type="predicted"/>
<sequence length="166" mass="18522">MPYPPMPLELETVRLTLRPWTEPDVDAHRELVAERGGGRPSIEHNRQMIDDQRAASARTGIALLAVVRRDVGDFIGYCGLTVGRASVEEPEIAYELFRQVHGQGYATEAASAVLNAAVATGRKRLWSTVRPWNAPSFRVLDKLGFQRDHVSTDDRGDLVWLTRSLS</sequence>
<dbReference type="GO" id="GO:0016747">
    <property type="term" value="F:acyltransferase activity, transferring groups other than amino-acyl groups"/>
    <property type="evidence" value="ECO:0007669"/>
    <property type="project" value="InterPro"/>
</dbReference>
<accession>A0A0L8L1Q6</accession>
<dbReference type="InterPro" id="IPR000182">
    <property type="entry name" value="GNAT_dom"/>
</dbReference>
<dbReference type="PANTHER" id="PTHR43792:SF1">
    <property type="entry name" value="N-ACETYLTRANSFERASE DOMAIN-CONTAINING PROTEIN"/>
    <property type="match status" value="1"/>
</dbReference>